<evidence type="ECO:0000313" key="3">
    <source>
        <dbReference type="Proteomes" id="UP000283077"/>
    </source>
</evidence>
<accession>A0A437QFH8</accession>
<evidence type="ECO:0000256" key="1">
    <source>
        <dbReference type="SAM" id="Phobius"/>
    </source>
</evidence>
<organism evidence="2 3">
    <name type="scientific">Rheinheimera riviphila</name>
    <dbReference type="NCBI Taxonomy" id="1834037"/>
    <lineage>
        <taxon>Bacteria</taxon>
        <taxon>Pseudomonadati</taxon>
        <taxon>Pseudomonadota</taxon>
        <taxon>Gammaproteobacteria</taxon>
        <taxon>Chromatiales</taxon>
        <taxon>Chromatiaceae</taxon>
        <taxon>Rheinheimera</taxon>
    </lineage>
</organism>
<comment type="caution">
    <text evidence="2">The sequence shown here is derived from an EMBL/GenBank/DDBJ whole genome shotgun (WGS) entry which is preliminary data.</text>
</comment>
<dbReference type="OrthoDB" id="6315319at2"/>
<protein>
    <recommendedName>
        <fullName evidence="4">DUF624 domain-containing protein</fullName>
    </recommendedName>
</protein>
<dbReference type="RefSeq" id="WP_127700656.1">
    <property type="nucleotide sequence ID" value="NZ_SACS01000024.1"/>
</dbReference>
<keyword evidence="3" id="KW-1185">Reference proteome</keyword>
<feature type="transmembrane region" description="Helical" evidence="1">
    <location>
        <begin position="32"/>
        <end position="60"/>
    </location>
</feature>
<name>A0A437QFH8_9GAMM</name>
<evidence type="ECO:0008006" key="4">
    <source>
        <dbReference type="Google" id="ProtNLM"/>
    </source>
</evidence>
<proteinExistence type="predicted"/>
<evidence type="ECO:0000313" key="2">
    <source>
        <dbReference type="EMBL" id="RVU33283.1"/>
    </source>
</evidence>
<reference evidence="2 3" key="1">
    <citation type="submission" date="2019-01" db="EMBL/GenBank/DDBJ databases">
        <authorList>
            <person name="Chen W.-M."/>
        </authorList>
    </citation>
    <scope>NUCLEOTIDE SEQUENCE [LARGE SCALE GENOMIC DNA]</scope>
    <source>
        <strain evidence="2 3">KYPC3</strain>
    </source>
</reference>
<gene>
    <name evidence="2" type="ORF">EOE67_17675</name>
</gene>
<dbReference type="AlphaFoldDB" id="A0A437QFH8"/>
<sequence length="248" mass="27368">MKLQLVVRRAPAAAGLRWLQQAWVLFKQQPGLWIQLVLIIHFSTLLGVIHPLVGVLIALLNPFLTAGLYRCIVASQKGATVSLTQFWQPLKEPACRAVFLRLAAANMLFSIPLTILGQELLQQVQAGDVNFLLLLIFVTGMTLVLMLFAYAIAIAYFLKETRLLPIFQASFMACWRNVQPLSVYGVVAVLLISTGVPSLFISWIIVLPLLSISFFLSFTEFFALTPVDQDGSGGDGDKDDDKAGFLEV</sequence>
<feature type="transmembrane region" description="Helical" evidence="1">
    <location>
        <begin position="98"/>
        <end position="117"/>
    </location>
</feature>
<keyword evidence="1" id="KW-0812">Transmembrane</keyword>
<dbReference type="EMBL" id="SACS01000024">
    <property type="protein sequence ID" value="RVU33283.1"/>
    <property type="molecule type" value="Genomic_DNA"/>
</dbReference>
<keyword evidence="1" id="KW-1133">Transmembrane helix</keyword>
<dbReference type="Proteomes" id="UP000283077">
    <property type="component" value="Unassembled WGS sequence"/>
</dbReference>
<feature type="transmembrane region" description="Helical" evidence="1">
    <location>
        <begin position="129"/>
        <end position="158"/>
    </location>
</feature>
<keyword evidence="1" id="KW-0472">Membrane</keyword>